<dbReference type="AlphaFoldDB" id="A0A6A5VHX2"/>
<organism evidence="2 3">
    <name type="scientific">Bimuria novae-zelandiae CBS 107.79</name>
    <dbReference type="NCBI Taxonomy" id="1447943"/>
    <lineage>
        <taxon>Eukaryota</taxon>
        <taxon>Fungi</taxon>
        <taxon>Dikarya</taxon>
        <taxon>Ascomycota</taxon>
        <taxon>Pezizomycotina</taxon>
        <taxon>Dothideomycetes</taxon>
        <taxon>Pleosporomycetidae</taxon>
        <taxon>Pleosporales</taxon>
        <taxon>Massarineae</taxon>
        <taxon>Didymosphaeriaceae</taxon>
        <taxon>Bimuria</taxon>
    </lineage>
</organism>
<dbReference type="EMBL" id="ML976665">
    <property type="protein sequence ID" value="KAF1976814.1"/>
    <property type="molecule type" value="Genomic_DNA"/>
</dbReference>
<proteinExistence type="predicted"/>
<keyword evidence="1" id="KW-0175">Coiled coil</keyword>
<sequence>MAFRTPSQEPSLQRQVLQQNLDAQAQRTALELREREADIKRRELENIKLELEIEEKRRALGASNH</sequence>
<feature type="coiled-coil region" evidence="1">
    <location>
        <begin position="30"/>
        <end position="59"/>
    </location>
</feature>
<keyword evidence="3" id="KW-1185">Reference proteome</keyword>
<name>A0A6A5VHX2_9PLEO</name>
<gene>
    <name evidence="2" type="ORF">BU23DRAFT_551255</name>
</gene>
<accession>A0A6A5VHX2</accession>
<protein>
    <submittedName>
        <fullName evidence="2">Uncharacterized protein</fullName>
    </submittedName>
</protein>
<reference evidence="2" key="1">
    <citation type="journal article" date="2020" name="Stud. Mycol.">
        <title>101 Dothideomycetes genomes: a test case for predicting lifestyles and emergence of pathogens.</title>
        <authorList>
            <person name="Haridas S."/>
            <person name="Albert R."/>
            <person name="Binder M."/>
            <person name="Bloem J."/>
            <person name="Labutti K."/>
            <person name="Salamov A."/>
            <person name="Andreopoulos B."/>
            <person name="Baker S."/>
            <person name="Barry K."/>
            <person name="Bills G."/>
            <person name="Bluhm B."/>
            <person name="Cannon C."/>
            <person name="Castanera R."/>
            <person name="Culley D."/>
            <person name="Daum C."/>
            <person name="Ezra D."/>
            <person name="Gonzalez J."/>
            <person name="Henrissat B."/>
            <person name="Kuo A."/>
            <person name="Liang C."/>
            <person name="Lipzen A."/>
            <person name="Lutzoni F."/>
            <person name="Magnuson J."/>
            <person name="Mondo S."/>
            <person name="Nolan M."/>
            <person name="Ohm R."/>
            <person name="Pangilinan J."/>
            <person name="Park H.-J."/>
            <person name="Ramirez L."/>
            <person name="Alfaro M."/>
            <person name="Sun H."/>
            <person name="Tritt A."/>
            <person name="Yoshinaga Y."/>
            <person name="Zwiers L.-H."/>
            <person name="Turgeon B."/>
            <person name="Goodwin S."/>
            <person name="Spatafora J."/>
            <person name="Crous P."/>
            <person name="Grigoriev I."/>
        </authorList>
    </citation>
    <scope>NUCLEOTIDE SEQUENCE</scope>
    <source>
        <strain evidence="2">CBS 107.79</strain>
    </source>
</reference>
<evidence type="ECO:0000313" key="2">
    <source>
        <dbReference type="EMBL" id="KAF1976814.1"/>
    </source>
</evidence>
<evidence type="ECO:0000313" key="3">
    <source>
        <dbReference type="Proteomes" id="UP000800036"/>
    </source>
</evidence>
<dbReference type="Proteomes" id="UP000800036">
    <property type="component" value="Unassembled WGS sequence"/>
</dbReference>
<evidence type="ECO:0000256" key="1">
    <source>
        <dbReference type="SAM" id="Coils"/>
    </source>
</evidence>